<accession>A0A7D9IGX4</accession>
<organism evidence="3 4">
    <name type="scientific">Paramuricea clavata</name>
    <name type="common">Red gorgonian</name>
    <name type="synonym">Violescent sea-whip</name>
    <dbReference type="NCBI Taxonomy" id="317549"/>
    <lineage>
        <taxon>Eukaryota</taxon>
        <taxon>Metazoa</taxon>
        <taxon>Cnidaria</taxon>
        <taxon>Anthozoa</taxon>
        <taxon>Octocorallia</taxon>
        <taxon>Malacalcyonacea</taxon>
        <taxon>Plexauridae</taxon>
        <taxon>Paramuricea</taxon>
    </lineage>
</organism>
<dbReference type="EMBL" id="CACRXK020005562">
    <property type="protein sequence ID" value="CAB4006644.1"/>
    <property type="molecule type" value="Genomic_DNA"/>
</dbReference>
<feature type="coiled-coil region" evidence="1">
    <location>
        <begin position="160"/>
        <end position="254"/>
    </location>
</feature>
<sequence length="586" mass="65943">MSTSAGKRKEHEHVMQKDNQDIGDNKELLPSMGKLSLNVKAVPYIPKQDGGSRSHLGSEANGETGPERNGNSTAEHEPLSPEKQNGHETEDDLRAQVAGLKQGLKQYEDMIGQYQVSEQTRKREVDSALITAREVVERERREKLDVLSDRKSREERFEQLSKTTSLLQSENEELLKLKRQQDEKLAELTRLKTLIQENGFPNIEQFLILQRQLDSLREEFFAERKERERLQAQKDKMKRELEASQSRIASLQEQVYKYREHIYFLQNKFKQSSPFRPLPGHDSGSNRPISASEACKLYGPNATQYINHSIASSMNPVSPGAPTGDQKFSSRNEKKAFSGGRQWQDNRMPRPMTAGDDGWRRNQQQPNRNNNGYYNNNMHRMTSSSSAPSLAAMATDQPGDVASYDKQYVKSGGFNRRSRSSLAEDASKDYGMPLSDWSKQNKQGKRFPSPLPSPTLFHSPGTELWSPQQPPGFQKGWPGGQDEIFRFPPSPLTTPTSKSSFDVWPSPSPLVADDKVFSPQTPTSTVDDNILLPLSIPTSGSTGDPNFGRFPPGYASSNGKVFVCYNCGRNFNDNEAHKNHVESCGL</sequence>
<dbReference type="OrthoDB" id="6022176at2759"/>
<evidence type="ECO:0000256" key="2">
    <source>
        <dbReference type="SAM" id="MobiDB-lite"/>
    </source>
</evidence>
<evidence type="ECO:0000313" key="3">
    <source>
        <dbReference type="EMBL" id="CAB4006644.1"/>
    </source>
</evidence>
<dbReference type="Gene3D" id="1.20.5.990">
    <property type="entry name" value="Nemo cc2-lz domain - 1d5 darpin complex"/>
    <property type="match status" value="1"/>
</dbReference>
<feature type="region of interest" description="Disordered" evidence="2">
    <location>
        <begin position="1"/>
        <end position="29"/>
    </location>
</feature>
<dbReference type="AlphaFoldDB" id="A0A7D9IGX4"/>
<feature type="region of interest" description="Disordered" evidence="2">
    <location>
        <begin position="412"/>
        <end position="480"/>
    </location>
</feature>
<gene>
    <name evidence="3" type="ORF">PACLA_8A032305</name>
</gene>
<feature type="region of interest" description="Disordered" evidence="2">
    <location>
        <begin position="316"/>
        <end position="394"/>
    </location>
</feature>
<keyword evidence="4" id="KW-1185">Reference proteome</keyword>
<feature type="compositionally biased region" description="Basic and acidic residues" evidence="2">
    <location>
        <begin position="7"/>
        <end position="27"/>
    </location>
</feature>
<comment type="caution">
    <text evidence="3">The sequence shown here is derived from an EMBL/GenBank/DDBJ whole genome shotgun (WGS) entry which is preliminary data.</text>
</comment>
<evidence type="ECO:0000313" key="4">
    <source>
        <dbReference type="Proteomes" id="UP001152795"/>
    </source>
</evidence>
<feature type="compositionally biased region" description="Basic and acidic residues" evidence="2">
    <location>
        <begin position="74"/>
        <end position="94"/>
    </location>
</feature>
<evidence type="ECO:0000256" key="1">
    <source>
        <dbReference type="SAM" id="Coils"/>
    </source>
</evidence>
<dbReference type="Proteomes" id="UP001152795">
    <property type="component" value="Unassembled WGS sequence"/>
</dbReference>
<reference evidence="3" key="1">
    <citation type="submission" date="2020-04" db="EMBL/GenBank/DDBJ databases">
        <authorList>
            <person name="Alioto T."/>
            <person name="Alioto T."/>
            <person name="Gomez Garrido J."/>
        </authorList>
    </citation>
    <scope>NUCLEOTIDE SEQUENCE</scope>
    <source>
        <strain evidence="3">A484AB</strain>
    </source>
</reference>
<name>A0A7D9IGX4_PARCT</name>
<feature type="region of interest" description="Disordered" evidence="2">
    <location>
        <begin position="44"/>
        <end position="94"/>
    </location>
</feature>
<protein>
    <submittedName>
        <fullName evidence="3">Uncharacterized protein</fullName>
    </submittedName>
</protein>
<keyword evidence="1" id="KW-0175">Coiled coil</keyword>
<feature type="compositionally biased region" description="Low complexity" evidence="2">
    <location>
        <begin position="361"/>
        <end position="394"/>
    </location>
</feature>
<proteinExistence type="predicted"/>